<name>A0A7Z7J3R8_XANCH</name>
<evidence type="ECO:0000313" key="2">
    <source>
        <dbReference type="Proteomes" id="UP000234345"/>
    </source>
</evidence>
<proteinExistence type="predicted"/>
<sequence>MHKKDRQWELGPPIRSWLGEHFNHEDQEIYNVERAVALINQVPEDFEGRQGFV</sequence>
<organism evidence="1 2">
    <name type="scientific">Xanthomonas campestris pv. phaseoli</name>
    <dbReference type="NCBI Taxonomy" id="317013"/>
    <lineage>
        <taxon>Bacteria</taxon>
        <taxon>Pseudomonadati</taxon>
        <taxon>Pseudomonadota</taxon>
        <taxon>Gammaproteobacteria</taxon>
        <taxon>Lysobacterales</taxon>
        <taxon>Lysobacteraceae</taxon>
        <taxon>Xanthomonas</taxon>
    </lineage>
</organism>
<dbReference type="Proteomes" id="UP000234345">
    <property type="component" value="Unassembled WGS sequence"/>
</dbReference>
<protein>
    <submittedName>
        <fullName evidence="1">Uncharacterized protein</fullName>
    </submittedName>
</protein>
<dbReference type="AlphaFoldDB" id="A0A7Z7J3R8"/>
<reference evidence="1 2" key="1">
    <citation type="submission" date="2017-10" db="EMBL/GenBank/DDBJ databases">
        <authorList>
            <person name="Regsiter A."/>
            <person name="William W."/>
        </authorList>
    </citation>
    <scope>NUCLEOTIDE SEQUENCE [LARGE SCALE GENOMIC DNA]</scope>
    <source>
        <strain evidence="1 2">CFBP6991</strain>
    </source>
</reference>
<evidence type="ECO:0000313" key="1">
    <source>
        <dbReference type="EMBL" id="SOO26834.1"/>
    </source>
</evidence>
<gene>
    <name evidence="1" type="ORF">XFF6991_60018</name>
</gene>
<accession>A0A7Z7J3R8</accession>
<dbReference type="EMBL" id="OCZC01000088">
    <property type="protein sequence ID" value="SOO26834.1"/>
    <property type="molecule type" value="Genomic_DNA"/>
</dbReference>
<comment type="caution">
    <text evidence="1">The sequence shown here is derived from an EMBL/GenBank/DDBJ whole genome shotgun (WGS) entry which is preliminary data.</text>
</comment>